<reference evidence="11 12" key="1">
    <citation type="submission" date="2019-08" db="EMBL/GenBank/DDBJ databases">
        <title>In-depth cultivation of the pig gut microbiome towards novel bacterial diversity and tailored functional studies.</title>
        <authorList>
            <person name="Wylensek D."/>
            <person name="Hitch T.C.A."/>
            <person name="Clavel T."/>
        </authorList>
    </citation>
    <scope>NUCLEOTIDE SEQUENCE [LARGE SCALE GENOMIC DNA]</scope>
    <source>
        <strain evidence="11 12">RF-744-FAT-4</strain>
    </source>
</reference>
<keyword evidence="6" id="KW-0812">Transmembrane</keyword>
<keyword evidence="6" id="KW-1133">Transmembrane helix</keyword>
<comment type="similarity">
    <text evidence="1">Belongs to the serine-aspartate repeat-containing protein (SDr) family.</text>
</comment>
<dbReference type="InterPro" id="IPR019931">
    <property type="entry name" value="LPXTG_anchor"/>
</dbReference>
<dbReference type="RefSeq" id="WP_154576812.1">
    <property type="nucleotide sequence ID" value="NZ_VUMO01000012.1"/>
</dbReference>
<dbReference type="PANTHER" id="PTHR36108">
    <property type="entry name" value="COLOSSIN-B-RELATED"/>
    <property type="match status" value="1"/>
</dbReference>
<dbReference type="InterPro" id="IPR041033">
    <property type="entry name" value="SpaA_PFL_dom_1"/>
</dbReference>
<feature type="transmembrane region" description="Helical" evidence="6">
    <location>
        <begin position="473"/>
        <end position="492"/>
    </location>
</feature>
<feature type="domain" description="T6 antigen Ig-like" evidence="10">
    <location>
        <begin position="36"/>
        <end position="143"/>
    </location>
</feature>
<accession>A0A7X2TAC4</accession>
<dbReference type="InterPro" id="IPR041184">
    <property type="entry name" value="T6_Ig-like"/>
</dbReference>
<proteinExistence type="inferred from homology"/>
<keyword evidence="4 7" id="KW-0732">Signal</keyword>
<keyword evidence="12" id="KW-1185">Reference proteome</keyword>
<feature type="signal peptide" evidence="7">
    <location>
        <begin position="1"/>
        <end position="24"/>
    </location>
</feature>
<dbReference type="NCBIfam" id="TIGR04226">
    <property type="entry name" value="RrgB_K2N_iso_D2"/>
    <property type="match status" value="1"/>
</dbReference>
<feature type="domain" description="SpaA-like prealbumin fold" evidence="9">
    <location>
        <begin position="347"/>
        <end position="413"/>
    </location>
</feature>
<gene>
    <name evidence="11" type="ORF">FYJ52_08520</name>
</gene>
<sequence length="499" mass="52848">MQKTIRKSSIVLFAILFAALMAFAALPVHALSFDQTLTIQGVESGNTVTGYQIVKDDGSGNWVVANSNISIKNPEQPTAAEINKIAGQVKGLNLQTVDFKESNGDYTATAPAAGSYLVLVTNGANATYVYSPMLVSADYDGANGTKTLDKTTADAKKTQPGVEKFITKKNGAAPSNAKGVTLAPGDKVSFEITPTIPNYGAEYTNATYTVADTLTNMTLSGDITVTGATDKDYTVTQTDKSFTIEFKQDFLTSGSAKNVSITYDAILDTAAQSGFADNPNKVKVTYSNNPNTSDNTKTVEKQTHQYTFDIDGDINGENSEQTKDIVKVGVDQKGDLITTTTYGDMTTDKNPLQGAEFTLTSQDGKVTKTVTTDDNGLMKISGLDAGSYILKETKAPAGYKLDTTEIPVTISATLNDDGTLKEYEININGTNTNTYTATYTNGTKTVAAANANKTSLFNDAKSNGLPATGGAGIFFYLIVGGALVALAVVLYTKNRKNQA</sequence>
<dbReference type="Pfam" id="PF18002">
    <property type="entry name" value="T6_Ig_like"/>
    <property type="match status" value="1"/>
</dbReference>
<dbReference type="PANTHER" id="PTHR36108:SF13">
    <property type="entry name" value="COLOSSIN-B-RELATED"/>
    <property type="match status" value="1"/>
</dbReference>
<keyword evidence="3" id="KW-0964">Secreted</keyword>
<organism evidence="11 12">
    <name type="scientific">Pseudoramibacter porci</name>
    <dbReference type="NCBI Taxonomy" id="2606631"/>
    <lineage>
        <taxon>Bacteria</taxon>
        <taxon>Bacillati</taxon>
        <taxon>Bacillota</taxon>
        <taxon>Clostridia</taxon>
        <taxon>Eubacteriales</taxon>
        <taxon>Eubacteriaceae</taxon>
        <taxon>Pseudoramibacter</taxon>
    </lineage>
</organism>
<evidence type="ECO:0000259" key="8">
    <source>
        <dbReference type="Pfam" id="PF00746"/>
    </source>
</evidence>
<dbReference type="Pfam" id="PF17802">
    <property type="entry name" value="SpaA"/>
    <property type="match status" value="1"/>
</dbReference>
<feature type="domain" description="Gram-positive cocci surface proteins LPxTG" evidence="8">
    <location>
        <begin position="461"/>
        <end position="497"/>
    </location>
</feature>
<dbReference type="NCBIfam" id="TIGR01167">
    <property type="entry name" value="LPXTG_anchor"/>
    <property type="match status" value="1"/>
</dbReference>
<dbReference type="AlphaFoldDB" id="A0A7X2TAC4"/>
<dbReference type="InterPro" id="IPR013783">
    <property type="entry name" value="Ig-like_fold"/>
</dbReference>
<evidence type="ECO:0000313" key="11">
    <source>
        <dbReference type="EMBL" id="MSS20439.1"/>
    </source>
</evidence>
<keyword evidence="5" id="KW-0572">Peptidoglycan-anchor</keyword>
<dbReference type="Gene3D" id="2.60.40.10">
    <property type="entry name" value="Immunoglobulins"/>
    <property type="match status" value="1"/>
</dbReference>
<dbReference type="Gene3D" id="2.60.40.740">
    <property type="match status" value="1"/>
</dbReference>
<feature type="chain" id="PRO_5031467779" evidence="7">
    <location>
        <begin position="25"/>
        <end position="499"/>
    </location>
</feature>
<evidence type="ECO:0000256" key="7">
    <source>
        <dbReference type="SAM" id="SignalP"/>
    </source>
</evidence>
<protein>
    <submittedName>
        <fullName evidence="11">Isopeptide-forming domain-containing fimbrial protein</fullName>
    </submittedName>
</protein>
<comment type="caution">
    <text evidence="11">The sequence shown here is derived from an EMBL/GenBank/DDBJ whole genome shotgun (WGS) entry which is preliminary data.</text>
</comment>
<name>A0A7X2TAC4_9FIRM</name>
<dbReference type="SUPFAM" id="SSF49478">
    <property type="entry name" value="Cna protein B-type domain"/>
    <property type="match status" value="1"/>
</dbReference>
<evidence type="ECO:0000259" key="9">
    <source>
        <dbReference type="Pfam" id="PF17802"/>
    </source>
</evidence>
<dbReference type="Pfam" id="PF00746">
    <property type="entry name" value="Gram_pos_anchor"/>
    <property type="match status" value="1"/>
</dbReference>
<evidence type="ECO:0000256" key="5">
    <source>
        <dbReference type="ARBA" id="ARBA00023088"/>
    </source>
</evidence>
<evidence type="ECO:0000256" key="4">
    <source>
        <dbReference type="ARBA" id="ARBA00022729"/>
    </source>
</evidence>
<evidence type="ECO:0000259" key="10">
    <source>
        <dbReference type="Pfam" id="PF18002"/>
    </source>
</evidence>
<evidence type="ECO:0000256" key="6">
    <source>
        <dbReference type="SAM" id="Phobius"/>
    </source>
</evidence>
<evidence type="ECO:0000256" key="1">
    <source>
        <dbReference type="ARBA" id="ARBA00007257"/>
    </source>
</evidence>
<dbReference type="EMBL" id="VUMO01000012">
    <property type="protein sequence ID" value="MSS20439.1"/>
    <property type="molecule type" value="Genomic_DNA"/>
</dbReference>
<evidence type="ECO:0000256" key="2">
    <source>
        <dbReference type="ARBA" id="ARBA00022512"/>
    </source>
</evidence>
<dbReference type="Proteomes" id="UP000461754">
    <property type="component" value="Unassembled WGS sequence"/>
</dbReference>
<dbReference type="InterPro" id="IPR026466">
    <property type="entry name" value="Fim_isopep_form_D2_dom"/>
</dbReference>
<keyword evidence="6" id="KW-0472">Membrane</keyword>
<evidence type="ECO:0000256" key="3">
    <source>
        <dbReference type="ARBA" id="ARBA00022525"/>
    </source>
</evidence>
<evidence type="ECO:0000313" key="12">
    <source>
        <dbReference type="Proteomes" id="UP000461754"/>
    </source>
</evidence>
<keyword evidence="2" id="KW-0134">Cell wall</keyword>